<dbReference type="Proteomes" id="UP000321793">
    <property type="component" value="Unassembled WGS sequence"/>
</dbReference>
<evidence type="ECO:0000313" key="6">
    <source>
        <dbReference type="Proteomes" id="UP000321793"/>
    </source>
</evidence>
<dbReference type="InterPro" id="IPR029069">
    <property type="entry name" value="HotDog_dom_sf"/>
</dbReference>
<proteinExistence type="inferred from homology"/>
<dbReference type="PROSITE" id="PS51770">
    <property type="entry name" value="HOTDOG_ACOT"/>
    <property type="match status" value="1"/>
</dbReference>
<evidence type="ECO:0000256" key="3">
    <source>
        <dbReference type="PROSITE-ProRule" id="PRU01106"/>
    </source>
</evidence>
<evidence type="ECO:0000259" key="4">
    <source>
        <dbReference type="PROSITE" id="PS51770"/>
    </source>
</evidence>
<dbReference type="GO" id="GO:0006637">
    <property type="term" value="P:acyl-CoA metabolic process"/>
    <property type="evidence" value="ECO:0007669"/>
    <property type="project" value="TreeGrafter"/>
</dbReference>
<dbReference type="PANTHER" id="PTHR11049:SF16">
    <property type="entry name" value="PROTEIN VDLD"/>
    <property type="match status" value="1"/>
</dbReference>
<evidence type="ECO:0000256" key="2">
    <source>
        <dbReference type="ARBA" id="ARBA00022801"/>
    </source>
</evidence>
<protein>
    <submittedName>
        <fullName evidence="5">Acyl-CoA thioesterase</fullName>
    </submittedName>
</protein>
<dbReference type="GO" id="GO:0005829">
    <property type="term" value="C:cytosol"/>
    <property type="evidence" value="ECO:0007669"/>
    <property type="project" value="TreeGrafter"/>
</dbReference>
<evidence type="ECO:0000313" key="5">
    <source>
        <dbReference type="EMBL" id="GEQ12033.1"/>
    </source>
</evidence>
<dbReference type="PANTHER" id="PTHR11049">
    <property type="entry name" value="ACYL COENZYME A THIOESTER HYDROLASE"/>
    <property type="match status" value="1"/>
</dbReference>
<dbReference type="RefSeq" id="WP_222611899.1">
    <property type="nucleotide sequence ID" value="NZ_BAABDN010000001.1"/>
</dbReference>
<comment type="caution">
    <text evidence="5">The sequence shown here is derived from an EMBL/GenBank/DDBJ whole genome shotgun (WGS) entry which is preliminary data.</text>
</comment>
<dbReference type="GO" id="GO:0052816">
    <property type="term" value="F:long-chain fatty acyl-CoA hydrolase activity"/>
    <property type="evidence" value="ECO:0007669"/>
    <property type="project" value="TreeGrafter"/>
</dbReference>
<name>A0A512SVQ6_9MICO</name>
<dbReference type="InterPro" id="IPR033120">
    <property type="entry name" value="HOTDOG_ACOT"/>
</dbReference>
<dbReference type="CDD" id="cd03442">
    <property type="entry name" value="BFIT_BACH"/>
    <property type="match status" value="1"/>
</dbReference>
<comment type="similarity">
    <text evidence="1">Belongs to the acyl coenzyme A hydrolase family.</text>
</comment>
<keyword evidence="2 3" id="KW-0378">Hydrolase</keyword>
<dbReference type="InterPro" id="IPR006683">
    <property type="entry name" value="Thioestr_dom"/>
</dbReference>
<dbReference type="Gene3D" id="3.10.129.10">
    <property type="entry name" value="Hotdog Thioesterase"/>
    <property type="match status" value="1"/>
</dbReference>
<dbReference type="EMBL" id="BKBA01000002">
    <property type="protein sequence ID" value="GEQ12033.1"/>
    <property type="molecule type" value="Genomic_DNA"/>
</dbReference>
<dbReference type="SUPFAM" id="SSF54637">
    <property type="entry name" value="Thioesterase/thiol ester dehydrase-isomerase"/>
    <property type="match status" value="1"/>
</dbReference>
<evidence type="ECO:0000256" key="1">
    <source>
        <dbReference type="ARBA" id="ARBA00010458"/>
    </source>
</evidence>
<gene>
    <name evidence="5" type="ORF">KLO01_00800</name>
</gene>
<accession>A0A512SVQ6</accession>
<sequence>MTTPSETRVNLSQIMSTTEANLLGNIHGGVLMKAVDSTAGVVANRYAGGPAVTAALDEMTFLTPVRVGDILHTSAQLNWAGRSSMEVGVRVEVDRWDAITERTHVASAYLVFVALDEQGRTKPVPGLDLETAEERRRFREAQIRREHRLSRRAAIEASREVGAVGTAGAPGTAGGGA</sequence>
<dbReference type="FunFam" id="3.10.129.10:FF:000024">
    <property type="entry name" value="Acyl-CoA hydrolase"/>
    <property type="match status" value="1"/>
</dbReference>
<dbReference type="AlphaFoldDB" id="A0A512SVQ6"/>
<dbReference type="Pfam" id="PF03061">
    <property type="entry name" value="4HBT"/>
    <property type="match status" value="1"/>
</dbReference>
<reference evidence="5 6" key="1">
    <citation type="submission" date="2019-07" db="EMBL/GenBank/DDBJ databases">
        <title>Whole genome shotgun sequence of Knoellia locipacati NBRC 109775.</title>
        <authorList>
            <person name="Hosoyama A."/>
            <person name="Uohara A."/>
            <person name="Ohji S."/>
            <person name="Ichikawa N."/>
        </authorList>
    </citation>
    <scope>NUCLEOTIDE SEQUENCE [LARGE SCALE GENOMIC DNA]</scope>
    <source>
        <strain evidence="5 6">NBRC 109775</strain>
    </source>
</reference>
<feature type="domain" description="HotDog ACOT-type" evidence="4">
    <location>
        <begin position="5"/>
        <end position="118"/>
    </location>
</feature>
<keyword evidence="6" id="KW-1185">Reference proteome</keyword>
<organism evidence="5 6">
    <name type="scientific">Knoellia locipacati</name>
    <dbReference type="NCBI Taxonomy" id="882824"/>
    <lineage>
        <taxon>Bacteria</taxon>
        <taxon>Bacillati</taxon>
        <taxon>Actinomycetota</taxon>
        <taxon>Actinomycetes</taxon>
        <taxon>Micrococcales</taxon>
        <taxon>Intrasporangiaceae</taxon>
        <taxon>Knoellia</taxon>
    </lineage>
</organism>
<dbReference type="InterPro" id="IPR040170">
    <property type="entry name" value="Cytosol_ACT"/>
</dbReference>